<keyword evidence="2" id="KW-0472">Membrane</keyword>
<keyword evidence="2" id="KW-1133">Transmembrane helix</keyword>
<evidence type="ECO:0000313" key="4">
    <source>
        <dbReference type="Proteomes" id="UP000324924"/>
    </source>
</evidence>
<feature type="compositionally biased region" description="Polar residues" evidence="1">
    <location>
        <begin position="180"/>
        <end position="189"/>
    </location>
</feature>
<dbReference type="EMBL" id="CP043314">
    <property type="protein sequence ID" value="QEK38854.1"/>
    <property type="molecule type" value="Genomic_DNA"/>
</dbReference>
<dbReference type="RefSeq" id="WP_148971977.1">
    <property type="nucleotide sequence ID" value="NZ_CP043314.1"/>
</dbReference>
<dbReference type="Proteomes" id="UP000324924">
    <property type="component" value="Chromosome"/>
</dbReference>
<name>A0A5C0UJ73_9PROT</name>
<feature type="compositionally biased region" description="Polar residues" evidence="1">
    <location>
        <begin position="111"/>
        <end position="142"/>
    </location>
</feature>
<feature type="region of interest" description="Disordered" evidence="1">
    <location>
        <begin position="69"/>
        <end position="142"/>
    </location>
</feature>
<evidence type="ECO:0000256" key="1">
    <source>
        <dbReference type="SAM" id="MobiDB-lite"/>
    </source>
</evidence>
<dbReference type="AlphaFoldDB" id="A0A5C0UJ73"/>
<feature type="transmembrane region" description="Helical" evidence="2">
    <location>
        <begin position="32"/>
        <end position="51"/>
    </location>
</feature>
<keyword evidence="4" id="KW-1185">Reference proteome</keyword>
<protein>
    <submittedName>
        <fullName evidence="3">Uncharacterized protein</fullName>
    </submittedName>
</protein>
<keyword evidence="2" id="KW-0812">Transmembrane</keyword>
<gene>
    <name evidence="3" type="ORF">FZC36_00140</name>
</gene>
<feature type="region of interest" description="Disordered" evidence="1">
    <location>
        <begin position="169"/>
        <end position="195"/>
    </location>
</feature>
<evidence type="ECO:0000313" key="3">
    <source>
        <dbReference type="EMBL" id="QEK38854.1"/>
    </source>
</evidence>
<organism evidence="3 4">
    <name type="scientific">Candidatus Nesciobacter abundans</name>
    <dbReference type="NCBI Taxonomy" id="2601668"/>
    <lineage>
        <taxon>Bacteria</taxon>
        <taxon>Pseudomonadati</taxon>
        <taxon>Pseudomonadota</taxon>
        <taxon>Alphaproteobacteria</taxon>
        <taxon>Holosporales</taxon>
        <taxon>Holosporaceae</taxon>
        <taxon>Candidatus Nesciobacter</taxon>
    </lineage>
</organism>
<sequence>MSLVIFLQNPEERIGQNIGPKKRYKLNPAEKATYFFATMFVFFCLYTGILVKRESKQNISELRNLSNVQNAQKNTDSSSNPIHNDQKSINGAYDGNTPNNQGTLIDDGINKNRNTINNEQKTIKLNNPTETENSKNLRNQNNISYKLPNSKSIRTNPVKRNNLAKSTRNVSLKPLGPNKKYNSNITRKSNINKKA</sequence>
<feature type="compositionally biased region" description="Polar residues" evidence="1">
    <location>
        <begin position="69"/>
        <end position="89"/>
    </location>
</feature>
<proteinExistence type="predicted"/>
<evidence type="ECO:0000256" key="2">
    <source>
        <dbReference type="SAM" id="Phobius"/>
    </source>
</evidence>
<dbReference type="KEGG" id="nabu:FZC36_00140"/>
<accession>A0A5C0UJ73</accession>
<reference evidence="3 4" key="1">
    <citation type="submission" date="2019-08" db="EMBL/GenBank/DDBJ databases">
        <title>Highly reduced genomes of protist endosymbionts show evolutionary convergence.</title>
        <authorList>
            <person name="George E."/>
            <person name="Husnik F."/>
            <person name="Tashyreva D."/>
            <person name="Prokopchuk G."/>
            <person name="Horak A."/>
            <person name="Kwong W.K."/>
            <person name="Lukes J."/>
            <person name="Keeling P.J."/>
        </authorList>
    </citation>
    <scope>NUCLEOTIDE SEQUENCE [LARGE SCALE GENOMIC DNA]</scope>
    <source>
        <strain evidence="3">1604HC</strain>
    </source>
</reference>